<dbReference type="GO" id="GO:0032259">
    <property type="term" value="P:methylation"/>
    <property type="evidence" value="ECO:0007669"/>
    <property type="project" value="UniProtKB-KW"/>
</dbReference>
<dbReference type="InterPro" id="IPR039977">
    <property type="entry name" value="Suv4-20/Set9"/>
</dbReference>
<feature type="compositionally biased region" description="Basic and acidic residues" evidence="9">
    <location>
        <begin position="291"/>
        <end position="304"/>
    </location>
</feature>
<feature type="region of interest" description="Disordered" evidence="9">
    <location>
        <begin position="587"/>
        <end position="626"/>
    </location>
</feature>
<dbReference type="Gene3D" id="1.10.10.1700">
    <property type="entry name" value="Histone-lysine N-methyltransferase"/>
    <property type="match status" value="1"/>
</dbReference>
<dbReference type="InterPro" id="IPR001214">
    <property type="entry name" value="SET_dom"/>
</dbReference>
<accession>A0A3G2S5P1</accession>
<feature type="domain" description="SET" evidence="10">
    <location>
        <begin position="114"/>
        <end position="254"/>
    </location>
</feature>
<feature type="compositionally biased region" description="Basic and acidic residues" evidence="9">
    <location>
        <begin position="604"/>
        <end position="619"/>
    </location>
</feature>
<evidence type="ECO:0000256" key="3">
    <source>
        <dbReference type="ARBA" id="ARBA00022454"/>
    </source>
</evidence>
<evidence type="ECO:0000256" key="7">
    <source>
        <dbReference type="ARBA" id="ARBA00022853"/>
    </source>
</evidence>
<dbReference type="VEuPathDB" id="FungiDB:DNF11_2434"/>
<dbReference type="OrthoDB" id="6627536at2759"/>
<dbReference type="AlphaFoldDB" id="A0A3G2S5P1"/>
<keyword evidence="3" id="KW-0158">Chromosome</keyword>
<evidence type="ECO:0000256" key="6">
    <source>
        <dbReference type="ARBA" id="ARBA00022691"/>
    </source>
</evidence>
<dbReference type="GO" id="GO:0042799">
    <property type="term" value="F:histone H4K20 methyltransferase activity"/>
    <property type="evidence" value="ECO:0007669"/>
    <property type="project" value="UniProtKB-ARBA"/>
</dbReference>
<feature type="compositionally biased region" description="Basic residues" evidence="9">
    <location>
        <begin position="390"/>
        <end position="401"/>
    </location>
</feature>
<evidence type="ECO:0000256" key="2">
    <source>
        <dbReference type="ARBA" id="ARBA00004286"/>
    </source>
</evidence>
<keyword evidence="12" id="KW-1185">Reference proteome</keyword>
<evidence type="ECO:0000256" key="1">
    <source>
        <dbReference type="ARBA" id="ARBA00004123"/>
    </source>
</evidence>
<feature type="region of interest" description="Disordered" evidence="9">
    <location>
        <begin position="378"/>
        <end position="525"/>
    </location>
</feature>
<dbReference type="PANTHER" id="PTHR12977">
    <property type="entry name" value="SUPPRESSOR OF VARIEGATION 4-20-RELATED"/>
    <property type="match status" value="1"/>
</dbReference>
<feature type="compositionally biased region" description="Polar residues" evidence="9">
    <location>
        <begin position="493"/>
        <end position="507"/>
    </location>
</feature>
<comment type="subcellular location">
    <subcellularLocation>
        <location evidence="2">Chromosome</location>
    </subcellularLocation>
    <subcellularLocation>
        <location evidence="1">Nucleus</location>
    </subcellularLocation>
</comment>
<dbReference type="GO" id="GO:0005634">
    <property type="term" value="C:nucleus"/>
    <property type="evidence" value="ECO:0007669"/>
    <property type="project" value="UniProtKB-SubCell"/>
</dbReference>
<reference evidence="11 12" key="1">
    <citation type="submission" date="2018-10" db="EMBL/GenBank/DDBJ databases">
        <title>Complete genome sequence of Malassezia restricta CBS 7877.</title>
        <authorList>
            <person name="Morand S.C."/>
            <person name="Bertignac M."/>
            <person name="Iltis A."/>
            <person name="Kolder I."/>
            <person name="Pirovano W."/>
            <person name="Jourdain R."/>
            <person name="Clavaud C."/>
        </authorList>
    </citation>
    <scope>NUCLEOTIDE SEQUENCE [LARGE SCALE GENOMIC DNA]</scope>
    <source>
        <strain evidence="11 12">CBS 7877</strain>
    </source>
</reference>
<organism evidence="11 12">
    <name type="scientific">Malassezia restricta (strain ATCC 96810 / NBRC 103918 / CBS 7877)</name>
    <name type="common">Seborrheic dermatitis infection agent</name>
    <dbReference type="NCBI Taxonomy" id="425264"/>
    <lineage>
        <taxon>Eukaryota</taxon>
        <taxon>Fungi</taxon>
        <taxon>Dikarya</taxon>
        <taxon>Basidiomycota</taxon>
        <taxon>Ustilaginomycotina</taxon>
        <taxon>Malasseziomycetes</taxon>
        <taxon>Malasseziales</taxon>
        <taxon>Malasseziaceae</taxon>
        <taxon>Malassezia</taxon>
    </lineage>
</organism>
<name>A0A3G2S5P1_MALR7</name>
<dbReference type="InterPro" id="IPR046341">
    <property type="entry name" value="SET_dom_sf"/>
</dbReference>
<evidence type="ECO:0000256" key="5">
    <source>
        <dbReference type="ARBA" id="ARBA00022679"/>
    </source>
</evidence>
<gene>
    <name evidence="11" type="primary">suv420h1</name>
    <name evidence="11" type="ORF">DNF11_2434</name>
</gene>
<dbReference type="EMBL" id="CP033151">
    <property type="protein sequence ID" value="AYO43384.1"/>
    <property type="molecule type" value="Genomic_DNA"/>
</dbReference>
<keyword evidence="4 11" id="KW-0489">Methyltransferase</keyword>
<evidence type="ECO:0000313" key="11">
    <source>
        <dbReference type="EMBL" id="AYO43384.1"/>
    </source>
</evidence>
<evidence type="ECO:0000256" key="9">
    <source>
        <dbReference type="SAM" id="MobiDB-lite"/>
    </source>
</evidence>
<dbReference type="Pfam" id="PF00856">
    <property type="entry name" value="SET"/>
    <property type="match status" value="1"/>
</dbReference>
<keyword evidence="6" id="KW-0949">S-adenosyl-L-methionine</keyword>
<dbReference type="PROSITE" id="PS50280">
    <property type="entry name" value="SET"/>
    <property type="match status" value="1"/>
</dbReference>
<sequence>MEEITADDDLLSCMLVDSLEFEPDIVTHKMNPAFRPMRFDRHAVTKIVQQNVIWEQNVSKGMEKFCELPIVRKHMCLKTPAQKRVFENHIQRYLQTYLPDAGFEYAITYRYRTARLERVKALEKVSDEGRYNAYLSPNRTDLCVMALRPYHPDEIITYCTAALKDLTPEDDQALRDEAAEARDKDVRDGHARPPRDFSVIRSSRRKCSQLLLGPARFINHDCRPNAEFRRTGQTLTIRCIRNIQCNEEITTYYGDNYFEAGNKECMCTTCERLGRGFFRCTGANDEQECRESDETKASQKDTRKLRSSSARAAAEQAAISEPDHMMAFQVNPDANGPNCECLTCHSAFRAPEKWWTPDECARCERHYKLFKCDWPYRSPKENPADQTSRSRTRIRPPRPSKKPQPAPAISSPVKLSPVREKPCYDSSSSESGSPRLEQRCRKPSDTSHELHKAPRILGQGASTDVLASYWGAPEGERRRRRTNLSMDKHSDVTRQNTTSKKQKTSVTCGKDSSDDKMMQNNTSDAEVSCVSKRGCRPPFREASDMQDKFSRPESPVKPVIATHGPERTSVSNLALFWSGGVEGRTRRQARLAQQASVTPPRIRKTADEAAEARKPEVKPEPSPIQPTVKREHTLEALPVHQHSPGTPVSIPANCHPTVVPPGVPVRQPLRRNLRWGSGKVSTSRETSHTPPVRVSWPSTMKHESASPITTASPSTSPSPS</sequence>
<protein>
    <submittedName>
        <fullName evidence="11">Histone-lysine N-methyltransferase SUV420H1</fullName>
        <ecNumber evidence="11">2.1.1.43</ecNumber>
    </submittedName>
</protein>
<feature type="region of interest" description="Disordered" evidence="9">
    <location>
        <begin position="640"/>
        <end position="720"/>
    </location>
</feature>
<dbReference type="CDD" id="cd10524">
    <property type="entry name" value="SET_Suv4-20-like"/>
    <property type="match status" value="1"/>
</dbReference>
<dbReference type="PANTHER" id="PTHR12977:SF4">
    <property type="entry name" value="HISTONE-LYSINE N-METHYLTRANSFERASE KMT5B"/>
    <property type="match status" value="1"/>
</dbReference>
<evidence type="ECO:0000313" key="12">
    <source>
        <dbReference type="Proteomes" id="UP000269793"/>
    </source>
</evidence>
<evidence type="ECO:0000259" key="10">
    <source>
        <dbReference type="PROSITE" id="PS50280"/>
    </source>
</evidence>
<keyword evidence="8" id="KW-0539">Nucleus</keyword>
<evidence type="ECO:0000256" key="8">
    <source>
        <dbReference type="ARBA" id="ARBA00023242"/>
    </source>
</evidence>
<evidence type="ECO:0000256" key="4">
    <source>
        <dbReference type="ARBA" id="ARBA00022603"/>
    </source>
</evidence>
<dbReference type="Gene3D" id="2.170.270.10">
    <property type="entry name" value="SET domain"/>
    <property type="match status" value="1"/>
</dbReference>
<dbReference type="SMART" id="SM00317">
    <property type="entry name" value="SET"/>
    <property type="match status" value="1"/>
</dbReference>
<proteinExistence type="predicted"/>
<dbReference type="STRING" id="425264.A0A3G2S5P1"/>
<dbReference type="SUPFAM" id="SSF82199">
    <property type="entry name" value="SET domain"/>
    <property type="match status" value="1"/>
</dbReference>
<dbReference type="InterPro" id="IPR041938">
    <property type="entry name" value="Hist-Lys_N-MTase_N"/>
</dbReference>
<dbReference type="EC" id="2.1.1.43" evidence="11"/>
<feature type="compositionally biased region" description="Low complexity" evidence="9">
    <location>
        <begin position="705"/>
        <end position="720"/>
    </location>
</feature>
<dbReference type="Proteomes" id="UP000269793">
    <property type="component" value="Chromosome IV"/>
</dbReference>
<keyword evidence="5 11" id="KW-0808">Transferase</keyword>
<feature type="region of interest" description="Disordered" evidence="9">
    <location>
        <begin position="291"/>
        <end position="313"/>
    </location>
</feature>
<dbReference type="GO" id="GO:0005694">
    <property type="term" value="C:chromosome"/>
    <property type="evidence" value="ECO:0007669"/>
    <property type="project" value="UniProtKB-SubCell"/>
</dbReference>
<keyword evidence="7" id="KW-0156">Chromatin regulator</keyword>
<feature type="compositionally biased region" description="Basic and acidic residues" evidence="9">
    <location>
        <begin position="436"/>
        <end position="452"/>
    </location>
</feature>